<evidence type="ECO:0000313" key="3">
    <source>
        <dbReference type="Proteomes" id="UP000005408"/>
    </source>
</evidence>
<evidence type="ECO:0000313" key="2">
    <source>
        <dbReference type="EnsemblMetazoa" id="G11259.1:cds"/>
    </source>
</evidence>
<organism evidence="2 3">
    <name type="scientific">Magallana gigas</name>
    <name type="common">Pacific oyster</name>
    <name type="synonym">Crassostrea gigas</name>
    <dbReference type="NCBI Taxonomy" id="29159"/>
    <lineage>
        <taxon>Eukaryota</taxon>
        <taxon>Metazoa</taxon>
        <taxon>Spiralia</taxon>
        <taxon>Lophotrochozoa</taxon>
        <taxon>Mollusca</taxon>
        <taxon>Bivalvia</taxon>
        <taxon>Autobranchia</taxon>
        <taxon>Pteriomorphia</taxon>
        <taxon>Ostreida</taxon>
        <taxon>Ostreoidea</taxon>
        <taxon>Ostreidae</taxon>
        <taxon>Magallana</taxon>
    </lineage>
</organism>
<sequence length="237" mass="27114">MVRRFSGNLIESKNFQPRRESDIEEVKWAKCSCLIHKLLIVSMQSMELINVSMVMYFPSILGLKLRHLTRHVIRNIVLHADMNKTQLASTRVDYIRSLKSVQSNGRASVPPSPQHEDSKPLAGNKSSVPAFTEEVTKQQLTKKPTHPLVKAEPSNGQPNPSLLVPTPLKDLKNQKGFFKVICKRDKELESLSKKHEKVPKEYRAIYEEKCRKLTEQFRDVGLCDSREELNGEQNTPL</sequence>
<evidence type="ECO:0000256" key="1">
    <source>
        <dbReference type="SAM" id="MobiDB-lite"/>
    </source>
</evidence>
<proteinExistence type="predicted"/>
<dbReference type="Proteomes" id="UP000005408">
    <property type="component" value="Unassembled WGS sequence"/>
</dbReference>
<dbReference type="SUPFAM" id="SSF69989">
    <property type="entry name" value="C-terminal domain of PLC-beta"/>
    <property type="match status" value="1"/>
</dbReference>
<dbReference type="InterPro" id="IPR042531">
    <property type="entry name" value="PLC-beta_C_sf"/>
</dbReference>
<feature type="region of interest" description="Disordered" evidence="1">
    <location>
        <begin position="103"/>
        <end position="168"/>
    </location>
</feature>
<name>A0A8W8HVC5_MAGGI</name>
<dbReference type="EnsemblMetazoa" id="G11259.1">
    <property type="protein sequence ID" value="G11259.1:cds"/>
    <property type="gene ID" value="G11259"/>
</dbReference>
<keyword evidence="3" id="KW-1185">Reference proteome</keyword>
<dbReference type="Gene3D" id="1.20.1230.10">
    <property type="entry name" value="Phospholipase C beta, distal C-terminal domain"/>
    <property type="match status" value="1"/>
</dbReference>
<reference evidence="2" key="1">
    <citation type="submission" date="2022-08" db="UniProtKB">
        <authorList>
            <consortium name="EnsemblMetazoa"/>
        </authorList>
    </citation>
    <scope>IDENTIFICATION</scope>
    <source>
        <strain evidence="2">05x7-T-G4-1.051#20</strain>
    </source>
</reference>
<dbReference type="AlphaFoldDB" id="A0A8W8HVC5"/>
<accession>A0A8W8HVC5</accession>
<protein>
    <submittedName>
        <fullName evidence="2">Uncharacterized protein</fullName>
    </submittedName>
</protein>